<dbReference type="STRING" id="1224162.B840_08445"/>
<keyword evidence="5 7" id="KW-1133">Transmembrane helix</keyword>
<keyword evidence="4 7" id="KW-0812">Transmembrane</keyword>
<evidence type="ECO:0000313" key="9">
    <source>
        <dbReference type="EMBL" id="AJK69287.1"/>
    </source>
</evidence>
<protein>
    <recommendedName>
        <fullName evidence="8">Acyltransferase 3 domain-containing protein</fullName>
    </recommendedName>
</protein>
<dbReference type="PANTHER" id="PTHR40074:SF4">
    <property type="entry name" value="INNER MEMBRANE PROTEIN YCFT"/>
    <property type="match status" value="1"/>
</dbReference>
<feature type="transmembrane region" description="Helical" evidence="7">
    <location>
        <begin position="60"/>
        <end position="80"/>
    </location>
</feature>
<feature type="transmembrane region" description="Helical" evidence="7">
    <location>
        <begin position="289"/>
        <end position="311"/>
    </location>
</feature>
<proteinExistence type="inferred from homology"/>
<dbReference type="PANTHER" id="PTHR40074">
    <property type="entry name" value="O-ACETYLTRANSFERASE WECH"/>
    <property type="match status" value="1"/>
</dbReference>
<keyword evidence="3" id="KW-1003">Cell membrane</keyword>
<feature type="transmembrane region" description="Helical" evidence="7">
    <location>
        <begin position="133"/>
        <end position="150"/>
    </location>
</feature>
<organism evidence="9 10">
    <name type="scientific">Corynebacterium marinum DSM 44953</name>
    <dbReference type="NCBI Taxonomy" id="1224162"/>
    <lineage>
        <taxon>Bacteria</taxon>
        <taxon>Bacillati</taxon>
        <taxon>Actinomycetota</taxon>
        <taxon>Actinomycetes</taxon>
        <taxon>Mycobacteriales</taxon>
        <taxon>Corynebacteriaceae</taxon>
        <taxon>Corynebacterium</taxon>
    </lineage>
</organism>
<dbReference type="HOGENOM" id="CLU_050657_0_0_11"/>
<name>A0A0B6TH54_9CORY</name>
<feature type="transmembrane region" description="Helical" evidence="7">
    <location>
        <begin position="331"/>
        <end position="353"/>
    </location>
</feature>
<dbReference type="GO" id="GO:0005886">
    <property type="term" value="C:plasma membrane"/>
    <property type="evidence" value="ECO:0007669"/>
    <property type="project" value="UniProtKB-SubCell"/>
</dbReference>
<evidence type="ECO:0000256" key="1">
    <source>
        <dbReference type="ARBA" id="ARBA00004651"/>
    </source>
</evidence>
<feature type="domain" description="Acyltransferase 3" evidence="8">
    <location>
        <begin position="18"/>
        <end position="350"/>
    </location>
</feature>
<evidence type="ECO:0000259" key="8">
    <source>
        <dbReference type="Pfam" id="PF01757"/>
    </source>
</evidence>
<reference evidence="9 10" key="1">
    <citation type="submission" date="2014-05" db="EMBL/GenBank/DDBJ databases">
        <title>Complete genome sequence of Corynebacterium marinum DSM 44953.</title>
        <authorList>
            <person name="Schaffert L."/>
            <person name="Albersmeier A."/>
            <person name="Kalinowski J."/>
            <person name="Ruckert C."/>
        </authorList>
    </citation>
    <scope>NUCLEOTIDE SEQUENCE [LARGE SCALE GENOMIC DNA]</scope>
    <source>
        <strain evidence="9 10">DSM 44953</strain>
    </source>
</reference>
<feature type="transmembrane region" description="Helical" evidence="7">
    <location>
        <begin position="177"/>
        <end position="194"/>
    </location>
</feature>
<sequence>MSANIQPTASPAPAARMRWPDVAKGLSILGVVLLHVSLAVPEGMDTIAAQVNRILDPLRMPLFFMVSGFFSAKVFGYTFRDLLLRRLWFFLVPYLVWVPIELWFKFREWQMFNDRPMPGAGKYLEHIVEGRNMYWFLYALVIFNIVLWASRKLPWWAGILVGFAPILILPLHADQHMVGKAVLYLPAFLLGAHLRHHIRDFSGAATGLRNLTRGSLLYAAGFTLAAVWAWGNSVADVSLPWPLPGAETVGYADLRLVVNAAVQLLMLPMAVIVAVLLARIPVVSDILCFLGRHTLVIYLGHPIALTVLYHYNMRGVELPIARGSDHPLHETALWVIAGLVISAIGAFALWLVTRVPYLRWSVMPPLLPAARKPAAGTSTRGAATAVATTASATTT</sequence>
<dbReference type="AlphaFoldDB" id="A0A0B6TH54"/>
<evidence type="ECO:0000313" key="10">
    <source>
        <dbReference type="Proteomes" id="UP000031928"/>
    </source>
</evidence>
<evidence type="ECO:0000256" key="2">
    <source>
        <dbReference type="ARBA" id="ARBA00007400"/>
    </source>
</evidence>
<evidence type="ECO:0000256" key="4">
    <source>
        <dbReference type="ARBA" id="ARBA00022692"/>
    </source>
</evidence>
<feature type="transmembrane region" description="Helical" evidence="7">
    <location>
        <begin position="155"/>
        <end position="171"/>
    </location>
</feature>
<feature type="transmembrane region" description="Helical" evidence="7">
    <location>
        <begin position="254"/>
        <end position="277"/>
    </location>
</feature>
<feature type="transmembrane region" description="Helical" evidence="7">
    <location>
        <begin position="215"/>
        <end position="234"/>
    </location>
</feature>
<accession>A0A0B6TH54</accession>
<feature type="transmembrane region" description="Helical" evidence="7">
    <location>
        <begin position="87"/>
        <end position="106"/>
    </location>
</feature>
<dbReference type="InterPro" id="IPR002656">
    <property type="entry name" value="Acyl_transf_3_dom"/>
</dbReference>
<feature type="transmembrane region" description="Helical" evidence="7">
    <location>
        <begin position="21"/>
        <end position="40"/>
    </location>
</feature>
<gene>
    <name evidence="9" type="ORF">B840_08445</name>
</gene>
<evidence type="ECO:0000256" key="5">
    <source>
        <dbReference type="ARBA" id="ARBA00022989"/>
    </source>
</evidence>
<comment type="subcellular location">
    <subcellularLocation>
        <location evidence="1">Cell membrane</location>
        <topology evidence="1">Multi-pass membrane protein</topology>
    </subcellularLocation>
</comment>
<dbReference type="RefSeq" id="WP_052491137.1">
    <property type="nucleotide sequence ID" value="NZ_CP007790.1"/>
</dbReference>
<dbReference type="OrthoDB" id="4394033at2"/>
<evidence type="ECO:0000256" key="7">
    <source>
        <dbReference type="SAM" id="Phobius"/>
    </source>
</evidence>
<dbReference type="Pfam" id="PF01757">
    <property type="entry name" value="Acyl_transf_3"/>
    <property type="match status" value="1"/>
</dbReference>
<evidence type="ECO:0000256" key="3">
    <source>
        <dbReference type="ARBA" id="ARBA00022475"/>
    </source>
</evidence>
<dbReference type="EMBL" id="CP007790">
    <property type="protein sequence ID" value="AJK69287.1"/>
    <property type="molecule type" value="Genomic_DNA"/>
</dbReference>
<evidence type="ECO:0000256" key="6">
    <source>
        <dbReference type="ARBA" id="ARBA00023136"/>
    </source>
</evidence>
<dbReference type="GO" id="GO:0009246">
    <property type="term" value="P:enterobacterial common antigen biosynthetic process"/>
    <property type="evidence" value="ECO:0007669"/>
    <property type="project" value="TreeGrafter"/>
</dbReference>
<keyword evidence="6 7" id="KW-0472">Membrane</keyword>
<keyword evidence="10" id="KW-1185">Reference proteome</keyword>
<dbReference type="Proteomes" id="UP000031928">
    <property type="component" value="Chromosome"/>
</dbReference>
<dbReference type="GO" id="GO:0016413">
    <property type="term" value="F:O-acetyltransferase activity"/>
    <property type="evidence" value="ECO:0007669"/>
    <property type="project" value="TreeGrafter"/>
</dbReference>
<dbReference type="KEGG" id="cmq:B840_08445"/>
<comment type="similarity">
    <text evidence="2">Belongs to the acyltransferase 3 family.</text>
</comment>